<feature type="coiled-coil region" evidence="1">
    <location>
        <begin position="208"/>
        <end position="238"/>
    </location>
</feature>
<dbReference type="EMBL" id="KZ992619">
    <property type="protein sequence ID" value="RKP08269.1"/>
    <property type="molecule type" value="Genomic_DNA"/>
</dbReference>
<dbReference type="Proteomes" id="UP000271241">
    <property type="component" value="Unassembled WGS sequence"/>
</dbReference>
<evidence type="ECO:0000256" key="1">
    <source>
        <dbReference type="SAM" id="Coils"/>
    </source>
</evidence>
<evidence type="ECO:0000256" key="2">
    <source>
        <dbReference type="SAM" id="MobiDB-lite"/>
    </source>
</evidence>
<feature type="compositionally biased region" description="Acidic residues" evidence="2">
    <location>
        <begin position="172"/>
        <end position="192"/>
    </location>
</feature>
<feature type="coiled-coil region" evidence="1">
    <location>
        <begin position="283"/>
        <end position="327"/>
    </location>
</feature>
<protein>
    <submittedName>
        <fullName evidence="4">Splicing factor, Prp19-binding domain-containing protein</fullName>
    </submittedName>
</protein>
<evidence type="ECO:0000313" key="5">
    <source>
        <dbReference type="Proteomes" id="UP000271241"/>
    </source>
</evidence>
<name>A0A4V1IWP4_9FUNG</name>
<organism evidence="4 5">
    <name type="scientific">Thamnocephalis sphaerospora</name>
    <dbReference type="NCBI Taxonomy" id="78915"/>
    <lineage>
        <taxon>Eukaryota</taxon>
        <taxon>Fungi</taxon>
        <taxon>Fungi incertae sedis</taxon>
        <taxon>Zoopagomycota</taxon>
        <taxon>Zoopagomycotina</taxon>
        <taxon>Zoopagomycetes</taxon>
        <taxon>Zoopagales</taxon>
        <taxon>Sigmoideomycetaceae</taxon>
        <taxon>Thamnocephalis</taxon>
    </lineage>
</organism>
<dbReference type="STRING" id="78915.A0A4V1IWP4"/>
<gene>
    <name evidence="4" type="ORF">THASP1DRAFT_29925</name>
</gene>
<reference evidence="5" key="1">
    <citation type="journal article" date="2018" name="Nat. Microbiol.">
        <title>Leveraging single-cell genomics to expand the fungal tree of life.</title>
        <authorList>
            <person name="Ahrendt S.R."/>
            <person name="Quandt C.A."/>
            <person name="Ciobanu D."/>
            <person name="Clum A."/>
            <person name="Salamov A."/>
            <person name="Andreopoulos B."/>
            <person name="Cheng J.F."/>
            <person name="Woyke T."/>
            <person name="Pelin A."/>
            <person name="Henrissat B."/>
            <person name="Reynolds N.K."/>
            <person name="Benny G.L."/>
            <person name="Smith M.E."/>
            <person name="James T.Y."/>
            <person name="Grigoriev I.V."/>
        </authorList>
    </citation>
    <scope>NUCLEOTIDE SEQUENCE [LARGE SCALE GENOMIC DNA]</scope>
    <source>
        <strain evidence="5">RSA 1356</strain>
    </source>
</reference>
<keyword evidence="5" id="KW-1185">Reference proteome</keyword>
<sequence>MSARSASQPKRERVKVTRYWPGRAPTEQPDPLADSDSDSDESEASQAEEDVDVPLARTRAPVGGIRMEVHSLKTAEFGGESQIDSERARLVRERRARQGEAAMAEGKEEEGEESEDDETRRRQLLRQRLLQRRREEEAELAAGEEEEKESGDEMAEGKPGSGQATVITAVDEGQESEYTTEYETDSEESEEEVLLKPVFVPKSGRVTVAEKEHAARELQEAEEKREAERIARKEAAHKMVADIIKQEIENTEADKMLSLGDILAVDDTDGLDPTAEQEAWKLRELKRIRRDREEREKMEMEQKDIERRRAMTDAEIMREDAEKLQADRDKKKGSQFKFMQKYYHKGAFYADEDILKRDYTAPTQDMPNVEMLPSVMQVRDFGKRSQTKWTHLAAEDTTERNAAWSQNSDINKRMAKRMGGIKGSVDKPTAKRRRN</sequence>
<feature type="domain" description="Micro-fibrillar-associated protein 1 C-terminal" evidence="3">
    <location>
        <begin position="186"/>
        <end position="397"/>
    </location>
</feature>
<dbReference type="InterPro" id="IPR033194">
    <property type="entry name" value="MFAP1"/>
</dbReference>
<dbReference type="Pfam" id="PF06991">
    <property type="entry name" value="MFAP1"/>
    <property type="match status" value="1"/>
</dbReference>
<dbReference type="AlphaFoldDB" id="A0A4V1IWP4"/>
<feature type="region of interest" description="Disordered" evidence="2">
    <location>
        <begin position="1"/>
        <end position="192"/>
    </location>
</feature>
<feature type="compositionally biased region" description="Acidic residues" evidence="2">
    <location>
        <begin position="137"/>
        <end position="154"/>
    </location>
</feature>
<dbReference type="PANTHER" id="PTHR15327">
    <property type="entry name" value="MICROFIBRIL-ASSOCIATED PROTEIN"/>
    <property type="match status" value="1"/>
</dbReference>
<feature type="compositionally biased region" description="Basic and acidic residues" evidence="2">
    <location>
        <begin position="84"/>
        <end position="98"/>
    </location>
</feature>
<keyword evidence="1" id="KW-0175">Coiled coil</keyword>
<feature type="compositionally biased region" description="Basic residues" evidence="2">
    <location>
        <begin position="122"/>
        <end position="131"/>
    </location>
</feature>
<feature type="compositionally biased region" description="Acidic residues" evidence="2">
    <location>
        <begin position="33"/>
        <end position="52"/>
    </location>
</feature>
<feature type="region of interest" description="Disordered" evidence="2">
    <location>
        <begin position="403"/>
        <end position="435"/>
    </location>
</feature>
<accession>A0A4V1IWP4</accession>
<proteinExistence type="predicted"/>
<evidence type="ECO:0000313" key="4">
    <source>
        <dbReference type="EMBL" id="RKP08269.1"/>
    </source>
</evidence>
<evidence type="ECO:0000259" key="3">
    <source>
        <dbReference type="Pfam" id="PF06991"/>
    </source>
</evidence>
<dbReference type="InterPro" id="IPR009730">
    <property type="entry name" value="MFAP1_C"/>
</dbReference>
<feature type="compositionally biased region" description="Acidic residues" evidence="2">
    <location>
        <begin position="107"/>
        <end position="117"/>
    </location>
</feature>
<dbReference type="OrthoDB" id="1111734at2759"/>